<feature type="transmembrane region" description="Helical" evidence="1">
    <location>
        <begin position="148"/>
        <end position="166"/>
    </location>
</feature>
<gene>
    <name evidence="2" type="ORF">M0812_27096</name>
</gene>
<dbReference type="EMBL" id="JANTQA010000063">
    <property type="protein sequence ID" value="KAJ3427509.1"/>
    <property type="molecule type" value="Genomic_DNA"/>
</dbReference>
<feature type="transmembrane region" description="Helical" evidence="1">
    <location>
        <begin position="213"/>
        <end position="237"/>
    </location>
</feature>
<comment type="caution">
    <text evidence="2">The sequence shown here is derived from an EMBL/GenBank/DDBJ whole genome shotgun (WGS) entry which is preliminary data.</text>
</comment>
<sequence>MVTTYNNFWKLWYRALIVSAIMYCSFIVLCFIDTLIKNYRKRGGYSSINSTNSKQKERTLAQTAFDIPQMWWHSLASVIDITFIILFNKYVARPSLKDLGYPAFNTRSRWIPNPKKNLMRLAYVLCICAESHWRGFTRSIYGQEDRKSPVVVYIILGSVYAGVHALNNGSSDIGVYSLVLFNIISEGALWYGLYSTTHNLTGNWYQHDIDDLFSIWFGATALAGYALPAGQIALFYIKCKKKWILGGDFGPGGSIIYIFQNPCTLCVILTLRYIIKHYNTALSQQDNKTFTTDQDFEEDFLVSDTFE</sequence>
<accession>A0AAV7YJ63</accession>
<evidence type="ECO:0000256" key="1">
    <source>
        <dbReference type="SAM" id="Phobius"/>
    </source>
</evidence>
<evidence type="ECO:0000313" key="3">
    <source>
        <dbReference type="Proteomes" id="UP001146793"/>
    </source>
</evidence>
<protein>
    <submittedName>
        <fullName evidence="2">Uncharacterized protein</fullName>
    </submittedName>
</protein>
<proteinExistence type="predicted"/>
<reference evidence="2" key="1">
    <citation type="submission" date="2022-08" db="EMBL/GenBank/DDBJ databases">
        <title>Novel sulphate-reducing endosymbionts in the free-living metamonad Anaeramoeba.</title>
        <authorList>
            <person name="Jerlstrom-Hultqvist J."/>
            <person name="Cepicka I."/>
            <person name="Gallot-Lavallee L."/>
            <person name="Salas-Leiva D."/>
            <person name="Curtis B.A."/>
            <person name="Zahonova K."/>
            <person name="Pipaliya S."/>
            <person name="Dacks J."/>
            <person name="Roger A.J."/>
        </authorList>
    </citation>
    <scope>NUCLEOTIDE SEQUENCE</scope>
    <source>
        <strain evidence="2">Busselton2</strain>
    </source>
</reference>
<keyword evidence="1" id="KW-0472">Membrane</keyword>
<name>A0AAV7YJ63_9EUKA</name>
<feature type="transmembrane region" description="Helical" evidence="1">
    <location>
        <begin position="173"/>
        <end position="193"/>
    </location>
</feature>
<feature type="transmembrane region" description="Helical" evidence="1">
    <location>
        <begin position="12"/>
        <end position="32"/>
    </location>
</feature>
<evidence type="ECO:0000313" key="2">
    <source>
        <dbReference type="EMBL" id="KAJ3427509.1"/>
    </source>
</evidence>
<dbReference type="AlphaFoldDB" id="A0AAV7YJ63"/>
<organism evidence="2 3">
    <name type="scientific">Anaeramoeba flamelloides</name>
    <dbReference type="NCBI Taxonomy" id="1746091"/>
    <lineage>
        <taxon>Eukaryota</taxon>
        <taxon>Metamonada</taxon>
        <taxon>Anaeramoebidae</taxon>
        <taxon>Anaeramoeba</taxon>
    </lineage>
</organism>
<keyword evidence="1" id="KW-0812">Transmembrane</keyword>
<keyword evidence="1" id="KW-1133">Transmembrane helix</keyword>
<dbReference type="Proteomes" id="UP001146793">
    <property type="component" value="Unassembled WGS sequence"/>
</dbReference>